<evidence type="ECO:0000313" key="2">
    <source>
        <dbReference type="EMBL" id="MBC3477210.1"/>
    </source>
</evidence>
<dbReference type="EMBL" id="JABWRS010000012">
    <property type="protein sequence ID" value="MBC3477210.1"/>
    <property type="molecule type" value="Genomic_DNA"/>
</dbReference>
<keyword evidence="3" id="KW-1185">Reference proteome</keyword>
<evidence type="ECO:0000256" key="1">
    <source>
        <dbReference type="SAM" id="Phobius"/>
    </source>
</evidence>
<dbReference type="Proteomes" id="UP000628086">
    <property type="component" value="Unassembled WGS sequence"/>
</dbReference>
<protein>
    <submittedName>
        <fullName evidence="2">Uncharacterized protein</fullName>
    </submittedName>
</protein>
<name>A0ABR6V9J6_9PSED</name>
<feature type="transmembrane region" description="Helical" evidence="1">
    <location>
        <begin position="7"/>
        <end position="40"/>
    </location>
</feature>
<sequence>MTTLSRLSLLVLVLGMVLGDIIVASVGLVGLCGAAVYFTLKQDAQDPPTSPGFLA</sequence>
<organism evidence="2 3">
    <name type="scientific">Pseudomonas taiwanensis</name>
    <dbReference type="NCBI Taxonomy" id="470150"/>
    <lineage>
        <taxon>Bacteria</taxon>
        <taxon>Pseudomonadati</taxon>
        <taxon>Pseudomonadota</taxon>
        <taxon>Gammaproteobacteria</taxon>
        <taxon>Pseudomonadales</taxon>
        <taxon>Pseudomonadaceae</taxon>
        <taxon>Pseudomonas</taxon>
    </lineage>
</organism>
<keyword evidence="1" id="KW-0812">Transmembrane</keyword>
<accession>A0ABR6V9J6</accession>
<evidence type="ECO:0000313" key="3">
    <source>
        <dbReference type="Proteomes" id="UP000628086"/>
    </source>
</evidence>
<gene>
    <name evidence="2" type="ORF">HU747_16605</name>
</gene>
<keyword evidence="1" id="KW-0472">Membrane</keyword>
<keyword evidence="1" id="KW-1133">Transmembrane helix</keyword>
<reference evidence="2 3" key="1">
    <citation type="journal article" date="2020" name="Microorganisms">
        <title>Reliable Identification of Environmental Pseudomonas Isolates Using the rpoD Gene.</title>
        <authorList>
            <consortium name="The Broad Institute Genome Sequencing Platform"/>
            <person name="Girard L."/>
            <person name="Lood C."/>
            <person name="Rokni-Zadeh H."/>
            <person name="van Noort V."/>
            <person name="Lavigne R."/>
            <person name="De Mot R."/>
        </authorList>
    </citation>
    <scope>NUCLEOTIDE SEQUENCE [LARGE SCALE GENOMIC DNA]</scope>
    <source>
        <strain evidence="2 3">RW7P2</strain>
    </source>
</reference>
<proteinExistence type="predicted"/>
<dbReference type="RefSeq" id="WP_167332793.1">
    <property type="nucleotide sequence ID" value="NZ_JABWRR010000011.1"/>
</dbReference>
<comment type="caution">
    <text evidence="2">The sequence shown here is derived from an EMBL/GenBank/DDBJ whole genome shotgun (WGS) entry which is preliminary data.</text>
</comment>